<dbReference type="EMBL" id="BMDI01000001">
    <property type="protein sequence ID" value="GGI16518.1"/>
    <property type="molecule type" value="Genomic_DNA"/>
</dbReference>
<evidence type="ECO:0000256" key="6">
    <source>
        <dbReference type="PROSITE-ProRule" id="PRU00339"/>
    </source>
</evidence>
<dbReference type="UniPathway" id="UPA00694"/>
<feature type="domain" description="Cellulose synthase operon C C-terminal" evidence="9">
    <location>
        <begin position="980"/>
        <end position="1315"/>
    </location>
</feature>
<dbReference type="PROSITE" id="PS50005">
    <property type="entry name" value="TPR"/>
    <property type="match status" value="1"/>
</dbReference>
<reference evidence="11" key="1">
    <citation type="journal article" date="2019" name="Int. J. Syst. Evol. Microbiol.">
        <title>The Global Catalogue of Microorganisms (GCM) 10K type strain sequencing project: providing services to taxonomists for standard genome sequencing and annotation.</title>
        <authorList>
            <consortium name="The Broad Institute Genomics Platform"/>
            <consortium name="The Broad Institute Genome Sequencing Center for Infectious Disease"/>
            <person name="Wu L."/>
            <person name="Ma J."/>
        </authorList>
    </citation>
    <scope>NUCLEOTIDE SEQUENCE [LARGE SCALE GENOMIC DNA]</scope>
    <source>
        <strain evidence="11">CCM 2767</strain>
    </source>
</reference>
<keyword evidence="3" id="KW-0677">Repeat</keyword>
<comment type="pathway">
    <text evidence="1">Glycan metabolism; bacterial cellulose biosynthesis.</text>
</comment>
<dbReference type="SMART" id="SM00028">
    <property type="entry name" value="TPR"/>
    <property type="match status" value="9"/>
</dbReference>
<keyword evidence="11" id="KW-1185">Reference proteome</keyword>
<sequence length="1335" mass="146133">MRPRRSTLAIAILSTLVGVTAYAQNSDLQAQLVEQGQYWQARANAQRATEVWQKVLRLDPNQVNALYGMGAIGVKQNNAKQAQEYLKRLQALSPMPWQARQLEQDIALARPENKALLDEARRLVDAGERDKATEVFQRMFNGLTPQGTVGREYYNNLAFNDASWPEARRGMERLIREMPDDSILVLFYGKQLIRHEDSRAEGARLLQRLTKREDIAGDADESWRLALVWMGPPKPSQVPLFEEFLRVHPNDQEIRDQLNKGRQQSASSGGATWQQDPQVAAGLKALEKGDLAAAETAFQARLSTRPDDTDALGGLGIVRQQQNRHAEAEQLLTRAVNKGGSRWRTALDGVRYWTLLEQGRALQASGQSRKAQDVVNQAIRLDGKNIEGRLTLADIQAQAGENDAAIRNYRQVLAVQPGHPQAMRGMVGVLTEQGHAEEALRLLDSLSPAEQAKFGDAWRLRALRSSQLASVAEKRGDFVAAQSAYLDAIRNDPDDIWTRFNLARLYLKSGDTVKARNQIDTFVYNHPDNMDGLYTSALLWVEMGQWKDAQSVLNRIPADRRTADMHDLADQITLTNQTSLASSLAKRGQRQEALAVLDRLQPLVAGNVDRTATLAGAYADIGDTQRAQSMMGALVARNNSPSSELQLQYASILLKTGDDAQVHSILRSLQNQQMSVSTRKRYDDTLYLYRVRQADQLREGGDLEAAYDMLAPALTQRPGDATAMSALARMYAANGEGAKALQVYKPLVQRNQSDAGVLLGAADAAVQAQDRGYAETVLQRFTQLPNTDASSLTEAARIYRSMGKTGEATALLRKAVAMEQSEKQRGLAVDSDTWNAANNPFRGQRSQTAAAAAAVVPPPARTVLNRLATVPVGNPFAADAYRSEQVLLDPPATRSRASYPAQTSRSELVAPVNSFSAEQRPRSARNETARVDSTRISGARSATAASSPAQSALDEILQERSAYVVQGVNIRSNDSEPGLSKLTDVQMPLEVNMPVGDGSSRLALRITPVLLSAGTMNADAATRFGDTTLPPSAVGSRREEGVGIALSYELRDLGLKADIGTTPMGFEYNNVVGGVSIERPLEDNPNVRYGIALSRRAVTDSVTSFAGTTIRTATAPDGTLAWGGVTANGGRVQLSYDDSDVGVYGYGSLHSIDGHNVKSNTRVEVGAGAYRYFQNEPDSKLTAGVSAMLMGYANNQNFYTYGHGGYFSPQTYFALGVPVTWAKRNDQFTFQLKGSVGLQYFQQDGADYFPTNAAMQAANNQRYADQSNSGLGYGVEASGEYRFAPKLFVGGRFAMDNARDYRQLNASMYVRYMFENMLGSPMALPVSPYRSPYSN</sequence>
<evidence type="ECO:0000259" key="9">
    <source>
        <dbReference type="Pfam" id="PF05420"/>
    </source>
</evidence>
<accession>A0A8J3AUR9</accession>
<dbReference type="RefSeq" id="WP_188379638.1">
    <property type="nucleotide sequence ID" value="NZ_BMDI01000001.1"/>
</dbReference>
<organism evidence="10 11">
    <name type="scientific">Oxalicibacterium faecigallinarum</name>
    <dbReference type="NCBI Taxonomy" id="573741"/>
    <lineage>
        <taxon>Bacteria</taxon>
        <taxon>Pseudomonadati</taxon>
        <taxon>Pseudomonadota</taxon>
        <taxon>Betaproteobacteria</taxon>
        <taxon>Burkholderiales</taxon>
        <taxon>Oxalobacteraceae</taxon>
        <taxon>Oxalicibacterium</taxon>
    </lineage>
</organism>
<evidence type="ECO:0000256" key="3">
    <source>
        <dbReference type="ARBA" id="ARBA00022737"/>
    </source>
</evidence>
<feature type="region of interest" description="Disordered" evidence="7">
    <location>
        <begin position="892"/>
        <end position="952"/>
    </location>
</feature>
<dbReference type="Pfam" id="PF13431">
    <property type="entry name" value="TPR_17"/>
    <property type="match status" value="1"/>
</dbReference>
<dbReference type="Gene3D" id="1.25.40.10">
    <property type="entry name" value="Tetratricopeptide repeat domain"/>
    <property type="match status" value="5"/>
</dbReference>
<dbReference type="InterPro" id="IPR019734">
    <property type="entry name" value="TPR_rpt"/>
</dbReference>
<evidence type="ECO:0000256" key="7">
    <source>
        <dbReference type="SAM" id="MobiDB-lite"/>
    </source>
</evidence>
<dbReference type="Proteomes" id="UP000642180">
    <property type="component" value="Unassembled WGS sequence"/>
</dbReference>
<evidence type="ECO:0000313" key="10">
    <source>
        <dbReference type="EMBL" id="GGI16518.1"/>
    </source>
</evidence>
<dbReference type="InterPro" id="IPR011990">
    <property type="entry name" value="TPR-like_helical_dom_sf"/>
</dbReference>
<evidence type="ECO:0000313" key="11">
    <source>
        <dbReference type="Proteomes" id="UP000642180"/>
    </source>
</evidence>
<dbReference type="PANTHER" id="PTHR45586:SF1">
    <property type="entry name" value="LIPOPOLYSACCHARIDE ASSEMBLY PROTEIN B"/>
    <property type="match status" value="1"/>
</dbReference>
<proteinExistence type="predicted"/>
<dbReference type="Pfam" id="PF05420">
    <property type="entry name" value="BCSC_C"/>
    <property type="match status" value="1"/>
</dbReference>
<gene>
    <name evidence="10" type="primary">wssE</name>
    <name evidence="10" type="ORF">GCM10008066_04360</name>
</gene>
<evidence type="ECO:0000256" key="8">
    <source>
        <dbReference type="SAM" id="SignalP"/>
    </source>
</evidence>
<evidence type="ECO:0000256" key="1">
    <source>
        <dbReference type="ARBA" id="ARBA00005186"/>
    </source>
</evidence>
<evidence type="ECO:0000256" key="2">
    <source>
        <dbReference type="ARBA" id="ARBA00022729"/>
    </source>
</evidence>
<feature type="compositionally biased region" description="Basic and acidic residues" evidence="7">
    <location>
        <begin position="919"/>
        <end position="933"/>
    </location>
</feature>
<evidence type="ECO:0000256" key="5">
    <source>
        <dbReference type="ARBA" id="ARBA00022916"/>
    </source>
</evidence>
<keyword evidence="5" id="KW-0135">Cellulose biosynthesis</keyword>
<keyword evidence="2 8" id="KW-0732">Signal</keyword>
<feature type="signal peptide" evidence="8">
    <location>
        <begin position="1"/>
        <end position="23"/>
    </location>
</feature>
<dbReference type="Pfam" id="PF14559">
    <property type="entry name" value="TPR_19"/>
    <property type="match status" value="3"/>
</dbReference>
<dbReference type="GO" id="GO:0030244">
    <property type="term" value="P:cellulose biosynthetic process"/>
    <property type="evidence" value="ECO:0007669"/>
    <property type="project" value="UniProtKB-KW"/>
</dbReference>
<feature type="repeat" description="TPR" evidence="6">
    <location>
        <begin position="29"/>
        <end position="62"/>
    </location>
</feature>
<comment type="caution">
    <text evidence="10">The sequence shown here is derived from an EMBL/GenBank/DDBJ whole genome shotgun (WGS) entry which is preliminary data.</text>
</comment>
<protein>
    <submittedName>
        <fullName evidence="10">Cellulose synthase</fullName>
    </submittedName>
</protein>
<feature type="chain" id="PRO_5035150391" evidence="8">
    <location>
        <begin position="24"/>
        <end position="1335"/>
    </location>
</feature>
<dbReference type="Pfam" id="PF13181">
    <property type="entry name" value="TPR_8"/>
    <property type="match status" value="1"/>
</dbReference>
<keyword evidence="4 6" id="KW-0802">TPR repeat</keyword>
<evidence type="ECO:0000256" key="4">
    <source>
        <dbReference type="ARBA" id="ARBA00022803"/>
    </source>
</evidence>
<dbReference type="SUPFAM" id="SSF48452">
    <property type="entry name" value="TPR-like"/>
    <property type="match status" value="3"/>
</dbReference>
<name>A0A8J3AUR9_9BURK</name>
<dbReference type="GO" id="GO:0019867">
    <property type="term" value="C:outer membrane"/>
    <property type="evidence" value="ECO:0007669"/>
    <property type="project" value="InterPro"/>
</dbReference>
<dbReference type="InterPro" id="IPR008410">
    <property type="entry name" value="BCSC_C"/>
</dbReference>
<dbReference type="InterPro" id="IPR051012">
    <property type="entry name" value="CellSynth/LPSAsmb/PSIAsmb"/>
</dbReference>
<feature type="compositionally biased region" description="Low complexity" evidence="7">
    <location>
        <begin position="934"/>
        <end position="952"/>
    </location>
</feature>
<dbReference type="PANTHER" id="PTHR45586">
    <property type="entry name" value="TPR REPEAT-CONTAINING PROTEIN PA4667"/>
    <property type="match status" value="1"/>
</dbReference>